<dbReference type="Proteomes" id="UP001597173">
    <property type="component" value="Unassembled WGS sequence"/>
</dbReference>
<feature type="compositionally biased region" description="Basic and acidic residues" evidence="1">
    <location>
        <begin position="54"/>
        <end position="64"/>
    </location>
</feature>
<evidence type="ECO:0000313" key="2">
    <source>
        <dbReference type="EMBL" id="MFD1328492.1"/>
    </source>
</evidence>
<name>A0ABW3YX16_MYCRA</name>
<reference evidence="3" key="1">
    <citation type="journal article" date="2019" name="Int. J. Syst. Evol. Microbiol.">
        <title>The Global Catalogue of Microorganisms (GCM) 10K type strain sequencing project: providing services to taxonomists for standard genome sequencing and annotation.</title>
        <authorList>
            <consortium name="The Broad Institute Genomics Platform"/>
            <consortium name="The Broad Institute Genome Sequencing Center for Infectious Disease"/>
            <person name="Wu L."/>
            <person name="Ma J."/>
        </authorList>
    </citation>
    <scope>NUCLEOTIDE SEQUENCE [LARGE SCALE GENOMIC DNA]</scope>
    <source>
        <strain evidence="3">CCUG 55609</strain>
    </source>
</reference>
<feature type="compositionally biased region" description="Polar residues" evidence="1">
    <location>
        <begin position="70"/>
        <end position="79"/>
    </location>
</feature>
<dbReference type="Pfam" id="PF10116">
    <property type="entry name" value="Host_attach"/>
    <property type="match status" value="1"/>
</dbReference>
<gene>
    <name evidence="2" type="ORF">ACFQ33_11375</name>
</gene>
<dbReference type="EMBL" id="JBHTNF010000005">
    <property type="protein sequence ID" value="MFD1328492.1"/>
    <property type="molecule type" value="Genomic_DNA"/>
</dbReference>
<feature type="region of interest" description="Disordered" evidence="1">
    <location>
        <begin position="54"/>
        <end position="80"/>
    </location>
</feature>
<sequence length="158" mass="17541">MALRKASIMLKTRIPHNGWLLLCDGAKALVLRNEGNIDQLNLVVVDTELEPHAPTRELGTDRPGRVYQSEGGSRSSMQETDWHDQAEEGFVSHVAERFKAAVAGHEVDGIILVAPPRVLGMLRKHLDPSLRSTVIAEVAKDLLKFPISQIESYLAERQ</sequence>
<dbReference type="InterPro" id="IPR019291">
    <property type="entry name" value="Host_attachment_protein"/>
</dbReference>
<dbReference type="Gene3D" id="3.30.420.60">
    <property type="entry name" value="eRF1 domain 2"/>
    <property type="match status" value="1"/>
</dbReference>
<proteinExistence type="predicted"/>
<dbReference type="RefSeq" id="WP_374838840.1">
    <property type="nucleotide sequence ID" value="NZ_JBHEEW010000007.1"/>
</dbReference>
<protein>
    <submittedName>
        <fullName evidence="2">Host attachment protein</fullName>
    </submittedName>
</protein>
<dbReference type="InterPro" id="IPR042226">
    <property type="entry name" value="eFR1_2_sf"/>
</dbReference>
<organism evidence="2 3">
    <name type="scientific">Mycoplana ramosa</name>
    <name type="common">Mycoplana bullata</name>
    <dbReference type="NCBI Taxonomy" id="40837"/>
    <lineage>
        <taxon>Bacteria</taxon>
        <taxon>Pseudomonadati</taxon>
        <taxon>Pseudomonadota</taxon>
        <taxon>Alphaproteobacteria</taxon>
        <taxon>Hyphomicrobiales</taxon>
        <taxon>Rhizobiaceae</taxon>
        <taxon>Mycoplana</taxon>
    </lineage>
</organism>
<accession>A0ABW3YX16</accession>
<evidence type="ECO:0000313" key="3">
    <source>
        <dbReference type="Proteomes" id="UP001597173"/>
    </source>
</evidence>
<evidence type="ECO:0000256" key="1">
    <source>
        <dbReference type="SAM" id="MobiDB-lite"/>
    </source>
</evidence>
<comment type="caution">
    <text evidence="2">The sequence shown here is derived from an EMBL/GenBank/DDBJ whole genome shotgun (WGS) entry which is preliminary data.</text>
</comment>
<keyword evidence="3" id="KW-1185">Reference proteome</keyword>